<dbReference type="SUPFAM" id="SSF54593">
    <property type="entry name" value="Glyoxalase/Bleomycin resistance protein/Dihydroxybiphenyl dioxygenase"/>
    <property type="match status" value="1"/>
</dbReference>
<reference evidence="4 5" key="1">
    <citation type="submission" date="2024-10" db="EMBL/GenBank/DDBJ databases">
        <title>The Natural Products Discovery Center: Release of the First 8490 Sequenced Strains for Exploring Actinobacteria Biosynthetic Diversity.</title>
        <authorList>
            <person name="Kalkreuter E."/>
            <person name="Kautsar S.A."/>
            <person name="Yang D."/>
            <person name="Bader C.D."/>
            <person name="Teijaro C.N."/>
            <person name="Fluegel L."/>
            <person name="Davis C.M."/>
            <person name="Simpson J.R."/>
            <person name="Lauterbach L."/>
            <person name="Steele A.D."/>
            <person name="Gui C."/>
            <person name="Meng S."/>
            <person name="Li G."/>
            <person name="Viehrig K."/>
            <person name="Ye F."/>
            <person name="Su P."/>
            <person name="Kiefer A.F."/>
            <person name="Nichols A."/>
            <person name="Cepeda A.J."/>
            <person name="Yan W."/>
            <person name="Fan B."/>
            <person name="Jiang Y."/>
            <person name="Adhikari A."/>
            <person name="Zheng C.-J."/>
            <person name="Schuster L."/>
            <person name="Cowan T.M."/>
            <person name="Smanski M.J."/>
            <person name="Chevrette M.G."/>
            <person name="De Carvalho L.P.S."/>
            <person name="Shen B."/>
        </authorList>
    </citation>
    <scope>NUCLEOTIDE SEQUENCE [LARGE SCALE GENOMIC DNA]</scope>
    <source>
        <strain evidence="4 5">NPDC017990</strain>
    </source>
</reference>
<evidence type="ECO:0000256" key="2">
    <source>
        <dbReference type="SAM" id="MobiDB-lite"/>
    </source>
</evidence>
<comment type="caution">
    <text evidence="4">The sequence shown here is derived from an EMBL/GenBank/DDBJ whole genome shotgun (WGS) entry which is preliminary data.</text>
</comment>
<sequence length="165" mass="18493">MDHVGITVPDIDAATAFFRHALGAEVLYDTLRREDGPTTGPSMEQGLGVPEGTQEVAIRMLRLHHGPGLELFEFRAPRQREPAVPSDLGWQHLAVYVEDIEAAVLRVEEAGGTRLSSPRPLPGVEAGPRNRMTYTRTPWGSTLELITYPDPQPYEQHTPHRRWRP</sequence>
<keyword evidence="1" id="KW-0479">Metal-binding</keyword>
<gene>
    <name evidence="4" type="ORF">ACH4F9_05470</name>
</gene>
<dbReference type="PROSITE" id="PS51819">
    <property type="entry name" value="VOC"/>
    <property type="match status" value="1"/>
</dbReference>
<accession>A0ABW7QHL4</accession>
<dbReference type="EMBL" id="JBIRGQ010000001">
    <property type="protein sequence ID" value="MFH8544447.1"/>
    <property type="molecule type" value="Genomic_DNA"/>
</dbReference>
<feature type="domain" description="VOC" evidence="3">
    <location>
        <begin position="1"/>
        <end position="148"/>
    </location>
</feature>
<proteinExistence type="predicted"/>
<protein>
    <submittedName>
        <fullName evidence="4">VOC family protein</fullName>
    </submittedName>
</protein>
<dbReference type="InterPro" id="IPR029068">
    <property type="entry name" value="Glyas_Bleomycin-R_OHBP_Dase"/>
</dbReference>
<dbReference type="InterPro" id="IPR037523">
    <property type="entry name" value="VOC_core"/>
</dbReference>
<dbReference type="InterPro" id="IPR051785">
    <property type="entry name" value="MMCE/EMCE_epimerase"/>
</dbReference>
<dbReference type="Gene3D" id="3.10.180.10">
    <property type="entry name" value="2,3-Dihydroxybiphenyl 1,2-Dioxygenase, domain 1"/>
    <property type="match status" value="1"/>
</dbReference>
<dbReference type="PANTHER" id="PTHR43048:SF6">
    <property type="entry name" value="BLR8189 PROTEIN"/>
    <property type="match status" value="1"/>
</dbReference>
<name>A0ABW7QHL4_9ACTN</name>
<organism evidence="4 5">
    <name type="scientific">Streptomyces longisporoflavus</name>
    <dbReference type="NCBI Taxonomy" id="28044"/>
    <lineage>
        <taxon>Bacteria</taxon>
        <taxon>Bacillati</taxon>
        <taxon>Actinomycetota</taxon>
        <taxon>Actinomycetes</taxon>
        <taxon>Kitasatosporales</taxon>
        <taxon>Streptomycetaceae</taxon>
        <taxon>Streptomyces</taxon>
    </lineage>
</organism>
<keyword evidence="5" id="KW-1185">Reference proteome</keyword>
<evidence type="ECO:0000256" key="1">
    <source>
        <dbReference type="ARBA" id="ARBA00022723"/>
    </source>
</evidence>
<dbReference type="RefSeq" id="WP_397709196.1">
    <property type="nucleotide sequence ID" value="NZ_JBIRGN010000001.1"/>
</dbReference>
<evidence type="ECO:0000313" key="4">
    <source>
        <dbReference type="EMBL" id="MFH8544447.1"/>
    </source>
</evidence>
<dbReference type="PANTHER" id="PTHR43048">
    <property type="entry name" value="METHYLMALONYL-COA EPIMERASE"/>
    <property type="match status" value="1"/>
</dbReference>
<feature type="region of interest" description="Disordered" evidence="2">
    <location>
        <begin position="113"/>
        <end position="165"/>
    </location>
</feature>
<dbReference type="Proteomes" id="UP001610818">
    <property type="component" value="Unassembled WGS sequence"/>
</dbReference>
<evidence type="ECO:0000259" key="3">
    <source>
        <dbReference type="PROSITE" id="PS51819"/>
    </source>
</evidence>
<evidence type="ECO:0000313" key="5">
    <source>
        <dbReference type="Proteomes" id="UP001610818"/>
    </source>
</evidence>
<dbReference type="Pfam" id="PF13669">
    <property type="entry name" value="Glyoxalase_4"/>
    <property type="match status" value="1"/>
</dbReference>